<accession>A0A8T1S5Z0</accession>
<dbReference type="EMBL" id="JAHGAV010000643">
    <property type="protein sequence ID" value="KAG6924238.1"/>
    <property type="molecule type" value="Genomic_DNA"/>
</dbReference>
<reference evidence="1 2" key="1">
    <citation type="journal article" date="2020" name="G3 (Bethesda)">
        <title>Draft Genome of the Common Snapping Turtle, Chelydra serpentina, a Model for Phenotypic Plasticity in Reptiles.</title>
        <authorList>
            <person name="Das D."/>
            <person name="Singh S.K."/>
            <person name="Bierstedt J."/>
            <person name="Erickson A."/>
            <person name="Galli G.L.J."/>
            <person name="Crossley D.A. 2nd"/>
            <person name="Rhen T."/>
        </authorList>
    </citation>
    <scope>NUCLEOTIDE SEQUENCE [LARGE SCALE GENOMIC DNA]</scope>
    <source>
        <strain evidence="1">KW</strain>
    </source>
</reference>
<evidence type="ECO:0000313" key="1">
    <source>
        <dbReference type="EMBL" id="KAG6924238.1"/>
    </source>
</evidence>
<comment type="caution">
    <text evidence="1">The sequence shown here is derived from an EMBL/GenBank/DDBJ whole genome shotgun (WGS) entry which is preliminary data.</text>
</comment>
<dbReference type="AlphaFoldDB" id="A0A8T1S5Z0"/>
<gene>
    <name evidence="1" type="ORF">G0U57_018008</name>
</gene>
<name>A0A8T1S5Z0_CHESE</name>
<keyword evidence="2" id="KW-1185">Reference proteome</keyword>
<evidence type="ECO:0000313" key="2">
    <source>
        <dbReference type="Proteomes" id="UP000765507"/>
    </source>
</evidence>
<sequence length="62" mass="7239">MLCPSHYNSPFPAKHRCDVLLSHVYSVEEVNPMIPPEMSLPTTATEKFFQEEEKRAKEFEEI</sequence>
<feature type="non-terminal residue" evidence="1">
    <location>
        <position position="62"/>
    </location>
</feature>
<organism evidence="1 2">
    <name type="scientific">Chelydra serpentina</name>
    <name type="common">Snapping turtle</name>
    <name type="synonym">Testudo serpentina</name>
    <dbReference type="NCBI Taxonomy" id="8475"/>
    <lineage>
        <taxon>Eukaryota</taxon>
        <taxon>Metazoa</taxon>
        <taxon>Chordata</taxon>
        <taxon>Craniata</taxon>
        <taxon>Vertebrata</taxon>
        <taxon>Euteleostomi</taxon>
        <taxon>Archelosauria</taxon>
        <taxon>Testudinata</taxon>
        <taxon>Testudines</taxon>
        <taxon>Cryptodira</taxon>
        <taxon>Durocryptodira</taxon>
        <taxon>Americhelydia</taxon>
        <taxon>Chelydroidea</taxon>
        <taxon>Chelydridae</taxon>
        <taxon>Chelydra</taxon>
    </lineage>
</organism>
<proteinExistence type="predicted"/>
<dbReference type="OrthoDB" id="10007333at2759"/>
<protein>
    <submittedName>
        <fullName evidence="1">Uncharacterized protein</fullName>
    </submittedName>
</protein>
<dbReference type="Proteomes" id="UP000765507">
    <property type="component" value="Unassembled WGS sequence"/>
</dbReference>